<evidence type="ECO:0000256" key="4">
    <source>
        <dbReference type="ARBA" id="ARBA00022771"/>
    </source>
</evidence>
<dbReference type="Pfam" id="PF00096">
    <property type="entry name" value="zf-C2H2"/>
    <property type="match status" value="2"/>
</dbReference>
<evidence type="ECO:0000313" key="10">
    <source>
        <dbReference type="Proteomes" id="UP000695022"/>
    </source>
</evidence>
<dbReference type="InterPro" id="IPR013087">
    <property type="entry name" value="Znf_C2H2_type"/>
</dbReference>
<evidence type="ECO:0000256" key="1">
    <source>
        <dbReference type="ARBA" id="ARBA00004123"/>
    </source>
</evidence>
<feature type="domain" description="C2H2-type" evidence="9">
    <location>
        <begin position="1026"/>
        <end position="1054"/>
    </location>
</feature>
<dbReference type="PANTHER" id="PTHR24404">
    <property type="entry name" value="ZINC FINGER PROTEIN"/>
    <property type="match status" value="1"/>
</dbReference>
<name>A0ABM1E1G1_PRICU</name>
<keyword evidence="10" id="KW-1185">Reference proteome</keyword>
<reference evidence="11" key="1">
    <citation type="submission" date="2025-08" db="UniProtKB">
        <authorList>
            <consortium name="RefSeq"/>
        </authorList>
    </citation>
    <scope>IDENTIFICATION</scope>
</reference>
<feature type="domain" description="C2H2-type" evidence="9">
    <location>
        <begin position="941"/>
        <end position="969"/>
    </location>
</feature>
<keyword evidence="2" id="KW-0479">Metal-binding</keyword>
<dbReference type="GeneID" id="106808007"/>
<evidence type="ECO:0000313" key="11">
    <source>
        <dbReference type="RefSeq" id="XP_014666032.1"/>
    </source>
</evidence>
<evidence type="ECO:0000256" key="3">
    <source>
        <dbReference type="ARBA" id="ARBA00022737"/>
    </source>
</evidence>
<dbReference type="PROSITE" id="PS50157">
    <property type="entry name" value="ZINC_FINGER_C2H2_2"/>
    <property type="match status" value="6"/>
</dbReference>
<dbReference type="SUPFAM" id="SSF57667">
    <property type="entry name" value="beta-beta-alpha zinc fingers"/>
    <property type="match status" value="2"/>
</dbReference>
<protein>
    <submittedName>
        <fullName evidence="11">Uncharacterized protein LOC106808007 isoform X1</fullName>
    </submittedName>
</protein>
<keyword evidence="3" id="KW-0677">Repeat</keyword>
<evidence type="ECO:0000259" key="9">
    <source>
        <dbReference type="PROSITE" id="PS50157"/>
    </source>
</evidence>
<comment type="subcellular location">
    <subcellularLocation>
        <location evidence="1">Nucleus</location>
    </subcellularLocation>
</comment>
<evidence type="ECO:0000256" key="8">
    <source>
        <dbReference type="PROSITE-ProRule" id="PRU00042"/>
    </source>
</evidence>
<evidence type="ECO:0000256" key="6">
    <source>
        <dbReference type="ARBA" id="ARBA00023125"/>
    </source>
</evidence>
<dbReference type="PANTHER" id="PTHR24404:SF114">
    <property type="entry name" value="KLUMPFUSS, ISOFORM B-RELATED"/>
    <property type="match status" value="1"/>
</dbReference>
<organism evidence="10 11">
    <name type="scientific">Priapulus caudatus</name>
    <name type="common">Priapulid worm</name>
    <dbReference type="NCBI Taxonomy" id="37621"/>
    <lineage>
        <taxon>Eukaryota</taxon>
        <taxon>Metazoa</taxon>
        <taxon>Ecdysozoa</taxon>
        <taxon>Scalidophora</taxon>
        <taxon>Priapulida</taxon>
        <taxon>Priapulimorpha</taxon>
        <taxon>Priapulimorphida</taxon>
        <taxon>Priapulidae</taxon>
        <taxon>Priapulus</taxon>
    </lineage>
</organism>
<evidence type="ECO:0000256" key="2">
    <source>
        <dbReference type="ARBA" id="ARBA00022723"/>
    </source>
</evidence>
<dbReference type="PROSITE" id="PS00028">
    <property type="entry name" value="ZINC_FINGER_C2H2_1"/>
    <property type="match status" value="8"/>
</dbReference>
<dbReference type="SMART" id="SM00355">
    <property type="entry name" value="ZnF_C2H2"/>
    <property type="match status" value="16"/>
</dbReference>
<evidence type="ECO:0000256" key="5">
    <source>
        <dbReference type="ARBA" id="ARBA00022833"/>
    </source>
</evidence>
<sequence length="1113" mass="125499">MDFLQCGRCLQVYHHISSFVRHKRNCKNPSQDLEVYHDHLQPADGLNDISKRLQKGDELPGHTALTAMSSPAKRGCMLGLKRGRVYEVSNEETSSIASNSITESREQTTVGRIAPLPMLPLTITQEHCYAMNNSKWWLLQIETENPLSHIFMSRTRFMEFRYHRFSLTEQEFNCVLQCATKFTCINALHTHYNKCHNLNVAVLVKEVVISLGRIMTGHKRSSDLSDSLEQPLKSEISTDAVAEECDKQTQCEAVCCLFPNCRQIFPSTLFLQMHLLNIHQQRTEFVCELQSSDPSVCSVCGVTEPRGPVELEQHYEVVHFRSAAIDSFACEHCRQTDTSAMSIGKHVVDTHQGKCPVCCVRLASLNSDSPEFAHHALSHFVRTGGCSKQLKCSLCSAALPEELVPFHFTDSRWRCVGLMDEKLSTIAGGRYPSTTTWTGLSELVSDDTEGLPDRSEISRVPKWLGILKQLLIRAECSQEPNAQTSSARNLVLAANMKQGAEFVKHVTETFADVAKTFGRTVNDACCIENKALEIPPVRSYLINKLTRESISADCNALTFLGSDEPQLSELQDFPTLSDNTGAALRQCGTDAGLDIHETSSVAATVAPAVTSTYEDSVETSGMRSNGPMMLCTVASDHVDTSMASLLAPVKPVVVSAVSSGHMGTSIRSTTVTSVFLSNANVTSSSSRSLITGVKVVPRNLRTVRGSEDLTCFICWKQYDNSAHIVWHYNMMHKSWVERSSNCARLPSVDHNHYTSNTHEEPESQSNEDTGSVAVPLEIADNQELSILYRRRWFCFDCNKLIVGFGSYEKHMQAVHDRELHFKCLLTACSKCFSIVDEYRYHSEQMSHIPNSLSCCHICDVVVFTKKELERHQSTIEHSENKLKEAGGWQCPLCRQNFGRLAMQTHLASDRHYYPCDMCQHVSISKKQLHCHKSCEHRKTSQICEVCGKVIQSMTGLWKHKVTVHQLINPRECKYCKKVFPFKSKLRYHLREHEPDKWFACTVSKHCRSVFRSKRRLEWHEKAHMALICDVCGKQFSRREYLRSHRVTSHTKRFTYWCDVCNKGFAQKERLKRHTYMASCMASHKTKLMETAAPVNIACASPHVKAGPAKSQAL</sequence>
<feature type="domain" description="C2H2-type" evidence="9">
    <location>
        <begin position="998"/>
        <end position="1023"/>
    </location>
</feature>
<feature type="domain" description="C2H2-type" evidence="9">
    <location>
        <begin position="970"/>
        <end position="997"/>
    </location>
</feature>
<dbReference type="Gene3D" id="3.30.160.60">
    <property type="entry name" value="Classic Zinc Finger"/>
    <property type="match status" value="2"/>
</dbReference>
<gene>
    <name evidence="11" type="primary">LOC106808007</name>
</gene>
<dbReference type="RefSeq" id="XP_014666032.1">
    <property type="nucleotide sequence ID" value="XM_014810546.1"/>
</dbReference>
<keyword evidence="5" id="KW-0862">Zinc</keyword>
<keyword evidence="6" id="KW-0238">DNA-binding</keyword>
<keyword evidence="4 8" id="KW-0863">Zinc-finger</keyword>
<dbReference type="InterPro" id="IPR050589">
    <property type="entry name" value="Ikaros_C2H2-ZF"/>
</dbReference>
<feature type="domain" description="C2H2-type" evidence="9">
    <location>
        <begin position="328"/>
        <end position="356"/>
    </location>
</feature>
<evidence type="ECO:0000256" key="7">
    <source>
        <dbReference type="ARBA" id="ARBA00023242"/>
    </source>
</evidence>
<keyword evidence="7" id="KW-0539">Nucleus</keyword>
<feature type="domain" description="C2H2-type" evidence="9">
    <location>
        <begin position="1055"/>
        <end position="1083"/>
    </location>
</feature>
<dbReference type="Proteomes" id="UP000695022">
    <property type="component" value="Unplaced"/>
</dbReference>
<accession>A0ABM1E1G1</accession>
<dbReference type="InterPro" id="IPR036236">
    <property type="entry name" value="Znf_C2H2_sf"/>
</dbReference>
<proteinExistence type="predicted"/>